<dbReference type="InterPro" id="IPR022103">
    <property type="entry name" value="BIRC6"/>
</dbReference>
<keyword evidence="1" id="KW-0808">Transferase</keyword>
<dbReference type="SMART" id="SM00212">
    <property type="entry name" value="UBCc"/>
    <property type="match status" value="1"/>
</dbReference>
<protein>
    <recommendedName>
        <fullName evidence="4">UBC core domain-containing protein</fullName>
    </recommendedName>
</protein>
<evidence type="ECO:0000256" key="1">
    <source>
        <dbReference type="ARBA" id="ARBA00022679"/>
    </source>
</evidence>
<dbReference type="CDD" id="cd23810">
    <property type="entry name" value="UBCc_BIRC6"/>
    <property type="match status" value="1"/>
</dbReference>
<dbReference type="GO" id="GO:0043066">
    <property type="term" value="P:negative regulation of apoptotic process"/>
    <property type="evidence" value="ECO:0007669"/>
    <property type="project" value="TreeGrafter"/>
</dbReference>
<feature type="region of interest" description="Disordered" evidence="3">
    <location>
        <begin position="361"/>
        <end position="393"/>
    </location>
</feature>
<dbReference type="Proteomes" id="UP000801492">
    <property type="component" value="Unassembled WGS sequence"/>
</dbReference>
<dbReference type="SUPFAM" id="SSF54495">
    <property type="entry name" value="UBC-like"/>
    <property type="match status" value="1"/>
</dbReference>
<reference evidence="5" key="1">
    <citation type="submission" date="2019-08" db="EMBL/GenBank/DDBJ databases">
        <title>The genome of the North American firefly Photinus pyralis.</title>
        <authorList>
            <consortium name="Photinus pyralis genome working group"/>
            <person name="Fallon T.R."/>
            <person name="Sander Lower S.E."/>
            <person name="Weng J.-K."/>
        </authorList>
    </citation>
    <scope>NUCLEOTIDE SEQUENCE</scope>
    <source>
        <strain evidence="5">TRF0915ILg1</strain>
        <tissue evidence="5">Whole body</tissue>
    </source>
</reference>
<sequence>MGVEASAEMTLRRLVTLNAYNLMQNVNASIPHIESEHDLPSWPSSLLTPWRIDQQISTTNWNMLVSCFNSLFREMQLRSSLNIEHILQLWLTLNCIHGDDKFEPNALPFIGLDHEAINSLISAVAWSSGLSLRTWCSALQTLTLVCNVIQGSNNASASSQWLDGYGMYATTLCIINHPDFVQLLLRLLSGTGLVFSEKGLAGPSLCKALHDFLIRLQMRCDVVSPSSKPGSQLKSLLLKVVYQLVQPTGPLAARQGPLDAQCKLLQSMVFLDYGNADVSISMSIFESTGVLIHSYISHVDRIKCVNIGERLNPTSHLFSGIFASVLGSETNKQDRPVSWDVLLVALLKLLSKLVQTPLPGTGDQLEAMDTEPAGTSQTDESKAEQIQQERSSPPVPCLADTVLQHHPSIIRLCQSLAACKASSLSMLANISQQSTFADLGEPGTVGDAVFHILAALARKTSRKELIMQPLLMFLSQTPQLSEPLLWFILQVLDTEEALRGFLNAGGITILGQSLVQSSNAPNTVSHAGTVSMVMQHFGGSTTRSDASTAIASASTTKKLQQATLENTMALVNFAPFGTIKCHSGSAQPADVLIQGGAATHRRARTAQWSYHFYPEEVHTELTLQLPSAVLLREVHLQPHLSSLATCPSAVALEVSSDGPSRLVPACPPLPTSGMTFIRLHLPVPEVVNCIQLRLYKPRDANNIGLSQIRLLGTSAFGGSIKQQVLDLSEDESHCKYSLGWLRLLHHCFTLSGDGELKKQVIESAAQVPDLLLVCCGLLLVPTHIPGLYLPNLEKVLCELSLHNRQNGLNVIEMLLESRPSISEPLDSTAGLSKGPLLLNSAGVQSACELLYQICGYQDSDTLHRIVILLQWLKSTAHDAVVTENMDLCNPAYISSIASILWTANQSPVAHNLPAVIDTELFHTIYTLTTKTRNNVALKHSLDCLLCSLCYIKIELFSSLLQLMGVLVPNLSTDHGASISDDRKDSESMTDDTKQTFECESEWYGRLVIGELSELELSEEHLETVALVSRSPSAIQQLLDSGLPKKLTSAILEFCTSNSENSIYPMAKLENVTAVLKFFADICDEKVMRDWLGSKDGSSFWLPLLQWLCKRPTTNRSNLKSESHTQLEEVCVRFLSKCCLCHPNNQGLLAKILCEVISQQRNGISGFMRRLILQLLLENERVPVSIRAEETIYKNTMVVHSYLPTHPAFKQTHNQALLYLGTNTLLADIIEQHISFSTTVEMDTPSGNKKDINVKAEPIKGWWGMAIESDLSMAAGVTAKDKRAKDAKNQATATPQLKKKRYASAENTSTGDVIEGRTIRCEAVSDQPLPVALSLGQVLRLIELNKGIKTDWPCIHLVISQSKGTEDKNSKSEINPIVYQRPFSSALQVFSSVGGLALLAQHLPAVYPETMRTSPTEKSSSEQSESDWVKVEGSDDIYEDIEETPGSSPPTKNSGVIPNVPTHSLTAFGLFLRLPGYAEVLLKDMKKASCLLRLVLGVTDDGEGGDIFQSPIADSLPTLPFEVLRKLYDSTPLSTDDGRLLRRISINAGVVHLLLACLGIFTHQTQAGNEKEGGKDKETKIKDDRTQLYWAKGTGFGTGSTQQSWNVEQALLKQRSEEEHVTVLLQVIASYINPQGEAADELADNVLPPAFYPLLANSALLPALSSYLRNDSVLDMARHIPLYRAALQLLRALAVSSQLVSLLLPQKGHSNGPSVGSLLRNMKMCVDTYASKLRFGSKPANIKFKPKMGEQLEEMERDEGLAQLMPDIQATANLVKTVTDRLEDSEQDMMKEVKMDYPLSTSVEERYLTFMKRLQFDTYEMIQELPEGGYKFVISHHFENNARSAGDQSHPARVKRLAQEAVTLATSLPLSYSSSVFVRCDTDRLDIMKVLITGPADTPYANGCFELDVYFPPDYPLSPMLINLETTGHHTVRFNPNLYNDGKVCLSVLNTWHGRPEEKWNAQTSSFLQVLVSIQSLILVPEPYFNEPGYERSRGTPSGTQSSKEYNQNICQATVRWAMLEQIINPCPCFKDVIHAHFYLKRHEIIAQVEDWIKDTENHFSEKRLPRNSNKRSTFTSVESFKKIFDQLREKLIQLKPPEGLEDADTPTSPSRSSDVDESSNPVVSSVPVTSKNEQHEIDADIDMEKMVDEMCE</sequence>
<dbReference type="Pfam" id="PF12356">
    <property type="entry name" value="BIRC6"/>
    <property type="match status" value="1"/>
</dbReference>
<keyword evidence="2" id="KW-0833">Ubl conjugation pathway</keyword>
<proteinExistence type="predicted"/>
<dbReference type="GO" id="GO:0004842">
    <property type="term" value="F:ubiquitin-protein transferase activity"/>
    <property type="evidence" value="ECO:0007669"/>
    <property type="project" value="InterPro"/>
</dbReference>
<accession>A0A8K0GFD8</accession>
<evidence type="ECO:0000256" key="3">
    <source>
        <dbReference type="SAM" id="MobiDB-lite"/>
    </source>
</evidence>
<evidence type="ECO:0000256" key="2">
    <source>
        <dbReference type="ARBA" id="ARBA00022786"/>
    </source>
</evidence>
<name>A0A8K0GFD8_IGNLU</name>
<feature type="compositionally biased region" description="Basic and acidic residues" evidence="3">
    <location>
        <begin position="2132"/>
        <end position="2152"/>
    </location>
</feature>
<dbReference type="EMBL" id="VTPC01002653">
    <property type="protein sequence ID" value="KAF2899757.1"/>
    <property type="molecule type" value="Genomic_DNA"/>
</dbReference>
<evidence type="ECO:0000313" key="6">
    <source>
        <dbReference type="Proteomes" id="UP000801492"/>
    </source>
</evidence>
<feature type="compositionally biased region" description="Low complexity" evidence="3">
    <location>
        <begin position="2108"/>
        <end position="2130"/>
    </location>
</feature>
<feature type="region of interest" description="Disordered" evidence="3">
    <location>
        <begin position="1284"/>
        <end position="1308"/>
    </location>
</feature>
<feature type="compositionally biased region" description="Polar residues" evidence="3">
    <location>
        <begin position="373"/>
        <end position="391"/>
    </location>
</feature>
<evidence type="ECO:0000313" key="5">
    <source>
        <dbReference type="EMBL" id="KAF2899757.1"/>
    </source>
</evidence>
<comment type="caution">
    <text evidence="5">The sequence shown here is derived from an EMBL/GenBank/DDBJ whole genome shotgun (WGS) entry which is preliminary data.</text>
</comment>
<dbReference type="FunFam" id="3.10.110.10:FF:000014">
    <property type="entry name" value="Baculoviral IAP repeat-containing protein 6"/>
    <property type="match status" value="1"/>
</dbReference>
<organism evidence="5 6">
    <name type="scientific">Ignelater luminosus</name>
    <name type="common">Cucubano</name>
    <name type="synonym">Pyrophorus luminosus</name>
    <dbReference type="NCBI Taxonomy" id="2038154"/>
    <lineage>
        <taxon>Eukaryota</taxon>
        <taxon>Metazoa</taxon>
        <taxon>Ecdysozoa</taxon>
        <taxon>Arthropoda</taxon>
        <taxon>Hexapoda</taxon>
        <taxon>Insecta</taxon>
        <taxon>Pterygota</taxon>
        <taxon>Neoptera</taxon>
        <taxon>Endopterygota</taxon>
        <taxon>Coleoptera</taxon>
        <taxon>Polyphaga</taxon>
        <taxon>Elateriformia</taxon>
        <taxon>Elateroidea</taxon>
        <taxon>Elateridae</taxon>
        <taxon>Agrypninae</taxon>
        <taxon>Pyrophorini</taxon>
        <taxon>Ignelater</taxon>
    </lineage>
</organism>
<feature type="compositionally biased region" description="Polar residues" evidence="3">
    <location>
        <begin position="1410"/>
        <end position="1422"/>
    </location>
</feature>
<dbReference type="InterPro" id="IPR000608">
    <property type="entry name" value="UBC"/>
</dbReference>
<dbReference type="Gene3D" id="3.10.110.10">
    <property type="entry name" value="Ubiquitin Conjugating Enzyme"/>
    <property type="match status" value="1"/>
</dbReference>
<dbReference type="PROSITE" id="PS50127">
    <property type="entry name" value="UBC_2"/>
    <property type="match status" value="1"/>
</dbReference>
<feature type="region of interest" description="Disordered" evidence="3">
    <location>
        <begin position="2094"/>
        <end position="2152"/>
    </location>
</feature>
<feature type="domain" description="UBC core" evidence="4">
    <location>
        <begin position="1851"/>
        <end position="2018"/>
    </location>
</feature>
<gene>
    <name evidence="5" type="ORF">ILUMI_02527</name>
</gene>
<evidence type="ECO:0000259" key="4">
    <source>
        <dbReference type="PROSITE" id="PS50127"/>
    </source>
</evidence>
<keyword evidence="6" id="KW-1185">Reference proteome</keyword>
<dbReference type="GO" id="GO:0005634">
    <property type="term" value="C:nucleus"/>
    <property type="evidence" value="ECO:0007669"/>
    <property type="project" value="TreeGrafter"/>
</dbReference>
<dbReference type="GO" id="GO:0006915">
    <property type="term" value="P:apoptotic process"/>
    <property type="evidence" value="ECO:0007669"/>
    <property type="project" value="InterPro"/>
</dbReference>
<dbReference type="InterPro" id="IPR016135">
    <property type="entry name" value="UBQ-conjugating_enzyme/RWD"/>
</dbReference>
<dbReference type="Pfam" id="PF00179">
    <property type="entry name" value="UQ_con"/>
    <property type="match status" value="1"/>
</dbReference>
<dbReference type="GO" id="GO:0004869">
    <property type="term" value="F:cysteine-type endopeptidase inhibitor activity"/>
    <property type="evidence" value="ECO:0007669"/>
    <property type="project" value="TreeGrafter"/>
</dbReference>
<feature type="region of interest" description="Disordered" evidence="3">
    <location>
        <begin position="1409"/>
        <end position="1428"/>
    </location>
</feature>
<dbReference type="GO" id="GO:0032465">
    <property type="term" value="P:regulation of cytokinesis"/>
    <property type="evidence" value="ECO:0007669"/>
    <property type="project" value="InterPro"/>
</dbReference>
<dbReference type="PANTHER" id="PTHR46116">
    <property type="entry name" value="(E3-INDEPENDENT) E2 UBIQUITIN-CONJUGATING ENZYME"/>
    <property type="match status" value="1"/>
</dbReference>
<dbReference type="OrthoDB" id="47801at2759"/>
<dbReference type="PANTHER" id="PTHR46116:SF39">
    <property type="entry name" value="BACULOVIRAL IAP REPEAT-CONTAINING PROTEIN 6"/>
    <property type="match status" value="1"/>
</dbReference>